<sequence length="140" mass="14808">MTSYIAMFMPVLWALVAAALALLLYRTSQAAFIGHIATDGTRRQLGLVGSVVIFVVIFVALAHYSPRPLIADLQAGRTSVPAQDLKALESSIGALERAADAVSGCLEVSSASECRAEGSDLQAKVSQVRAAHAQMHRSID</sequence>
<evidence type="ECO:0000313" key="3">
    <source>
        <dbReference type="EMBL" id="MTV55663.1"/>
    </source>
</evidence>
<dbReference type="Proteomes" id="UP000622638">
    <property type="component" value="Unassembled WGS sequence"/>
</dbReference>
<accession>A0A6I3T296</accession>
<evidence type="ECO:0000313" key="4">
    <source>
        <dbReference type="Proteomes" id="UP000430634"/>
    </source>
</evidence>
<dbReference type="EMBL" id="WNKZ01000096">
    <property type="protein sequence ID" value="MTV55663.1"/>
    <property type="molecule type" value="Genomic_DNA"/>
</dbReference>
<keyword evidence="1" id="KW-1133">Transmembrane helix</keyword>
<protein>
    <submittedName>
        <fullName evidence="3">Uncharacterized protein</fullName>
    </submittedName>
</protein>
<reference evidence="5" key="2">
    <citation type="journal article" date="2019" name="Int. J. Syst. Evol. Microbiol.">
        <title>The Global Catalogue of Microorganisms (GCM) 10K type strain sequencing project: providing services to taxonomists for standard genome sequencing and annotation.</title>
        <authorList>
            <consortium name="The Broad Institute Genomics Platform"/>
            <consortium name="The Broad Institute Genome Sequencing Center for Infectious Disease"/>
            <person name="Wu L."/>
            <person name="Ma J."/>
        </authorList>
    </citation>
    <scope>NUCLEOTIDE SEQUENCE [LARGE SCALE GENOMIC DNA]</scope>
    <source>
        <strain evidence="5">CGMCC 1.15931</strain>
    </source>
</reference>
<keyword evidence="5" id="KW-1185">Reference proteome</keyword>
<keyword evidence="1" id="KW-0472">Membrane</keyword>
<organism evidence="3 4">
    <name type="scientific">Pseudoduganella buxea</name>
    <dbReference type="NCBI Taxonomy" id="1949069"/>
    <lineage>
        <taxon>Bacteria</taxon>
        <taxon>Pseudomonadati</taxon>
        <taxon>Pseudomonadota</taxon>
        <taxon>Betaproteobacteria</taxon>
        <taxon>Burkholderiales</taxon>
        <taxon>Oxalobacteraceae</taxon>
        <taxon>Telluria group</taxon>
        <taxon>Pseudoduganella</taxon>
    </lineage>
</organism>
<evidence type="ECO:0000256" key="1">
    <source>
        <dbReference type="SAM" id="Phobius"/>
    </source>
</evidence>
<name>A0A6I3T296_9BURK</name>
<reference evidence="2" key="4">
    <citation type="submission" date="2024-05" db="EMBL/GenBank/DDBJ databases">
        <authorList>
            <person name="Sun Q."/>
            <person name="Zhou Y."/>
        </authorList>
    </citation>
    <scope>NUCLEOTIDE SEQUENCE</scope>
    <source>
        <strain evidence="2">CGMCC 1.15931</strain>
    </source>
</reference>
<evidence type="ECO:0000313" key="2">
    <source>
        <dbReference type="EMBL" id="GGB93714.1"/>
    </source>
</evidence>
<keyword evidence="1" id="KW-0812">Transmembrane</keyword>
<comment type="caution">
    <text evidence="3">The sequence shown here is derived from an EMBL/GenBank/DDBJ whole genome shotgun (WGS) entry which is preliminary data.</text>
</comment>
<feature type="transmembrane region" description="Helical" evidence="1">
    <location>
        <begin position="46"/>
        <end position="64"/>
    </location>
</feature>
<dbReference type="Proteomes" id="UP000430634">
    <property type="component" value="Unassembled WGS sequence"/>
</dbReference>
<dbReference type="AlphaFoldDB" id="A0A6I3T296"/>
<evidence type="ECO:0000313" key="5">
    <source>
        <dbReference type="Proteomes" id="UP000622638"/>
    </source>
</evidence>
<reference evidence="2" key="1">
    <citation type="journal article" date="2014" name="Int. J. Syst. Evol. Microbiol.">
        <title>Complete genome of a new Firmicutes species belonging to the dominant human colonic microbiota ('Ruminococcus bicirculans') reveals two chromosomes and a selective capacity to utilize plant glucans.</title>
        <authorList>
            <consortium name="NISC Comparative Sequencing Program"/>
            <person name="Wegmann U."/>
            <person name="Louis P."/>
            <person name="Goesmann A."/>
            <person name="Henrissat B."/>
            <person name="Duncan S.H."/>
            <person name="Flint H.J."/>
        </authorList>
    </citation>
    <scope>NUCLEOTIDE SEQUENCE</scope>
    <source>
        <strain evidence="2">CGMCC 1.15931</strain>
    </source>
</reference>
<reference evidence="3 4" key="3">
    <citation type="submission" date="2019-11" db="EMBL/GenBank/DDBJ databases">
        <title>Type strains purchased from KCTC, JCM and DSMZ.</title>
        <authorList>
            <person name="Lu H."/>
        </authorList>
    </citation>
    <scope>NUCLEOTIDE SEQUENCE [LARGE SCALE GENOMIC DNA]</scope>
    <source>
        <strain evidence="3 4">KCTC 52429</strain>
    </source>
</reference>
<gene>
    <name evidence="2" type="ORF">GCM10011572_14600</name>
    <name evidence="3" type="ORF">GM672_23330</name>
</gene>
<dbReference type="EMBL" id="BMKG01000005">
    <property type="protein sequence ID" value="GGB93714.1"/>
    <property type="molecule type" value="Genomic_DNA"/>
</dbReference>
<dbReference type="RefSeq" id="WP_155472925.1">
    <property type="nucleotide sequence ID" value="NZ_BMKG01000005.1"/>
</dbReference>
<proteinExistence type="predicted"/>